<keyword evidence="5" id="KW-0378">Hydrolase</keyword>
<evidence type="ECO:0000256" key="4">
    <source>
        <dbReference type="ARBA" id="ARBA00022729"/>
    </source>
</evidence>
<feature type="chain" id="PRO_5014368148" description="glucan endo-1,3-beta-D-glucosidase" evidence="11">
    <location>
        <begin position="24"/>
        <end position="415"/>
    </location>
</feature>
<dbReference type="InterPro" id="IPR000490">
    <property type="entry name" value="Glyco_hydro_17"/>
</dbReference>
<evidence type="ECO:0000256" key="7">
    <source>
        <dbReference type="ARBA" id="ARBA00023295"/>
    </source>
</evidence>
<dbReference type="EC" id="3.2.1.39" evidence="3"/>
<name>A0A2K2AMH8_POPTR</name>
<evidence type="ECO:0000256" key="11">
    <source>
        <dbReference type="SAM" id="SignalP"/>
    </source>
</evidence>
<dbReference type="PANTHER" id="PTHR32227">
    <property type="entry name" value="GLUCAN ENDO-1,3-BETA-GLUCOSIDASE BG1-RELATED-RELATED"/>
    <property type="match status" value="1"/>
</dbReference>
<proteinExistence type="inferred from homology"/>
<sequence length="415" mass="45217">MATASVLALLLLAILSPLQNVSAVGVSYGTLGNNFPSPKKVLIDKVEIYDTDPEILEERIDLIIAVENYHVANISTDTSAADEWFTDRVMSFIPVTSIVPLLLRNALVQAMQNLHVLFQRAHIHSMAVLASSFPPSVSTFATTLMPVMTSIVGFLADTGAPYMVNAYPYFAYRDNPGTVDLEGCYRVHDPKGYVYNNMLDAQVDAIGSAIVALGSGNRTVKITISESGWPSKGESGETAATPDNAKTHNTRLVERAQSSKGTPMSPKENIQKFVFALFNENKKEGGVSERSFGISNGGTSGFGEKMSSGVSGPSVRCVAKPHADEKVLQAVLDLFCGPGGVDCREIYVSGDCFAPDKLHAHASYAMNAYYQMHGRNHWNCDFKGTGLVTFSDRSYKFKDMSFSFLLKRFFVIELI</sequence>
<keyword evidence="4 11" id="KW-0732">Signal</keyword>
<comment type="similarity">
    <text evidence="2 10">Belongs to the glycosyl hydrolase 17 family.</text>
</comment>
<evidence type="ECO:0000256" key="9">
    <source>
        <dbReference type="ARBA" id="ARBA00033417"/>
    </source>
</evidence>
<gene>
    <name evidence="13" type="ORF">POPTR_005G253900</name>
</gene>
<protein>
    <recommendedName>
        <fullName evidence="3">glucan endo-1,3-beta-D-glucosidase</fullName>
        <ecNumber evidence="3">3.2.1.39</ecNumber>
    </recommendedName>
    <alternativeName>
        <fullName evidence="8">(1-&gt;3)-beta-glucan endohydrolase</fullName>
    </alternativeName>
    <alternativeName>
        <fullName evidence="9">Beta-1,3-endoglucanase</fullName>
    </alternativeName>
</protein>
<dbReference type="GO" id="GO:0005975">
    <property type="term" value="P:carbohydrate metabolic process"/>
    <property type="evidence" value="ECO:0007669"/>
    <property type="project" value="InterPro"/>
</dbReference>
<evidence type="ECO:0000313" key="13">
    <source>
        <dbReference type="EMBL" id="PNT38728.1"/>
    </source>
</evidence>
<evidence type="ECO:0000256" key="10">
    <source>
        <dbReference type="RuleBase" id="RU004335"/>
    </source>
</evidence>
<dbReference type="InterPro" id="IPR012946">
    <property type="entry name" value="X8"/>
</dbReference>
<evidence type="ECO:0000256" key="6">
    <source>
        <dbReference type="ARBA" id="ARBA00023157"/>
    </source>
</evidence>
<evidence type="ECO:0000259" key="12">
    <source>
        <dbReference type="SMART" id="SM00768"/>
    </source>
</evidence>
<dbReference type="Pfam" id="PF00332">
    <property type="entry name" value="Glyco_hydro_17"/>
    <property type="match status" value="1"/>
</dbReference>
<dbReference type="Pfam" id="PF07983">
    <property type="entry name" value="X8"/>
    <property type="match status" value="1"/>
</dbReference>
<keyword evidence="14" id="KW-1185">Reference proteome</keyword>
<dbReference type="AlphaFoldDB" id="A0A2K2AMH8"/>
<evidence type="ECO:0000256" key="8">
    <source>
        <dbReference type="ARBA" id="ARBA00033335"/>
    </source>
</evidence>
<dbReference type="InParanoid" id="A0A2K2AMH8"/>
<evidence type="ECO:0000256" key="5">
    <source>
        <dbReference type="ARBA" id="ARBA00022801"/>
    </source>
</evidence>
<keyword evidence="7" id="KW-0326">Glycosidase</keyword>
<dbReference type="SMART" id="SM00768">
    <property type="entry name" value="X8"/>
    <property type="match status" value="1"/>
</dbReference>
<comment type="catalytic activity">
    <reaction evidence="1">
        <text>Hydrolysis of (1-&gt;3)-beta-D-glucosidic linkages in (1-&gt;3)-beta-D-glucans.</text>
        <dbReference type="EC" id="3.2.1.39"/>
    </reaction>
</comment>
<dbReference type="SUPFAM" id="SSF51445">
    <property type="entry name" value="(Trans)glycosidases"/>
    <property type="match status" value="1"/>
</dbReference>
<accession>A0A2K2AMH8</accession>
<evidence type="ECO:0000256" key="1">
    <source>
        <dbReference type="ARBA" id="ARBA00000382"/>
    </source>
</evidence>
<dbReference type="Proteomes" id="UP000006729">
    <property type="component" value="Chromosome 5"/>
</dbReference>
<feature type="signal peptide" evidence="11">
    <location>
        <begin position="1"/>
        <end position="23"/>
    </location>
</feature>
<keyword evidence="6" id="KW-1015">Disulfide bond</keyword>
<dbReference type="FunFam" id="1.20.58.1040:FF:000003">
    <property type="entry name" value="glucan endo-1,3-beta-glucosidase 7"/>
    <property type="match status" value="1"/>
</dbReference>
<dbReference type="GO" id="GO:0042973">
    <property type="term" value="F:glucan endo-1,3-beta-D-glucosidase activity"/>
    <property type="evidence" value="ECO:0007669"/>
    <property type="project" value="UniProtKB-EC"/>
</dbReference>
<evidence type="ECO:0000256" key="2">
    <source>
        <dbReference type="ARBA" id="ARBA00008773"/>
    </source>
</evidence>
<dbReference type="STRING" id="3694.A0A2K2AMH8"/>
<dbReference type="InterPro" id="IPR044965">
    <property type="entry name" value="Glyco_hydro_17_plant"/>
</dbReference>
<feature type="domain" description="X8" evidence="12">
    <location>
        <begin position="315"/>
        <end position="404"/>
    </location>
</feature>
<dbReference type="InterPro" id="IPR017853">
    <property type="entry name" value="GH"/>
</dbReference>
<dbReference type="EMBL" id="CM009294">
    <property type="protein sequence ID" value="PNT38728.1"/>
    <property type="molecule type" value="Genomic_DNA"/>
</dbReference>
<dbReference type="Gene3D" id="1.20.58.1040">
    <property type="match status" value="1"/>
</dbReference>
<evidence type="ECO:0000313" key="14">
    <source>
        <dbReference type="Proteomes" id="UP000006729"/>
    </source>
</evidence>
<reference evidence="13 14" key="1">
    <citation type="journal article" date="2006" name="Science">
        <title>The genome of black cottonwood, Populus trichocarpa (Torr. &amp; Gray).</title>
        <authorList>
            <person name="Tuskan G.A."/>
            <person name="Difazio S."/>
            <person name="Jansson S."/>
            <person name="Bohlmann J."/>
            <person name="Grigoriev I."/>
            <person name="Hellsten U."/>
            <person name="Putnam N."/>
            <person name="Ralph S."/>
            <person name="Rombauts S."/>
            <person name="Salamov A."/>
            <person name="Schein J."/>
            <person name="Sterck L."/>
            <person name="Aerts A."/>
            <person name="Bhalerao R.R."/>
            <person name="Bhalerao R.P."/>
            <person name="Blaudez D."/>
            <person name="Boerjan W."/>
            <person name="Brun A."/>
            <person name="Brunner A."/>
            <person name="Busov V."/>
            <person name="Campbell M."/>
            <person name="Carlson J."/>
            <person name="Chalot M."/>
            <person name="Chapman J."/>
            <person name="Chen G.L."/>
            <person name="Cooper D."/>
            <person name="Coutinho P.M."/>
            <person name="Couturier J."/>
            <person name="Covert S."/>
            <person name="Cronk Q."/>
            <person name="Cunningham R."/>
            <person name="Davis J."/>
            <person name="Degroeve S."/>
            <person name="Dejardin A."/>
            <person name="Depamphilis C."/>
            <person name="Detter J."/>
            <person name="Dirks B."/>
            <person name="Dubchak I."/>
            <person name="Duplessis S."/>
            <person name="Ehlting J."/>
            <person name="Ellis B."/>
            <person name="Gendler K."/>
            <person name="Goodstein D."/>
            <person name="Gribskov M."/>
            <person name="Grimwood J."/>
            <person name="Groover A."/>
            <person name="Gunter L."/>
            <person name="Hamberger B."/>
            <person name="Heinze B."/>
            <person name="Helariutta Y."/>
            <person name="Henrissat B."/>
            <person name="Holligan D."/>
            <person name="Holt R."/>
            <person name="Huang W."/>
            <person name="Islam-Faridi N."/>
            <person name="Jones S."/>
            <person name="Jones-Rhoades M."/>
            <person name="Jorgensen R."/>
            <person name="Joshi C."/>
            <person name="Kangasjarvi J."/>
            <person name="Karlsson J."/>
            <person name="Kelleher C."/>
            <person name="Kirkpatrick R."/>
            <person name="Kirst M."/>
            <person name="Kohler A."/>
            <person name="Kalluri U."/>
            <person name="Larimer F."/>
            <person name="Leebens-Mack J."/>
            <person name="Leple J.C."/>
            <person name="Locascio P."/>
            <person name="Lou Y."/>
            <person name="Lucas S."/>
            <person name="Martin F."/>
            <person name="Montanini B."/>
            <person name="Napoli C."/>
            <person name="Nelson D.R."/>
            <person name="Nelson C."/>
            <person name="Nieminen K."/>
            <person name="Nilsson O."/>
            <person name="Pereda V."/>
            <person name="Peter G."/>
            <person name="Philippe R."/>
            <person name="Pilate G."/>
            <person name="Poliakov A."/>
            <person name="Razumovskaya J."/>
            <person name="Richardson P."/>
            <person name="Rinaldi C."/>
            <person name="Ritland K."/>
            <person name="Rouze P."/>
            <person name="Ryaboy D."/>
            <person name="Schmutz J."/>
            <person name="Schrader J."/>
            <person name="Segerman B."/>
            <person name="Shin H."/>
            <person name="Siddiqui A."/>
            <person name="Sterky F."/>
            <person name="Terry A."/>
            <person name="Tsai C.J."/>
            <person name="Uberbacher E."/>
            <person name="Unneberg P."/>
            <person name="Vahala J."/>
            <person name="Wall K."/>
            <person name="Wessler S."/>
            <person name="Yang G."/>
            <person name="Yin T."/>
            <person name="Douglas C."/>
            <person name="Marra M."/>
            <person name="Sandberg G."/>
            <person name="Van de Peer Y."/>
            <person name="Rokhsar D."/>
        </authorList>
    </citation>
    <scope>NUCLEOTIDE SEQUENCE [LARGE SCALE GENOMIC DNA]</scope>
    <source>
        <strain evidence="14">cv. Nisqually</strain>
    </source>
</reference>
<organism evidence="13 14">
    <name type="scientific">Populus trichocarpa</name>
    <name type="common">Western balsam poplar</name>
    <name type="synonym">Populus balsamifera subsp. trichocarpa</name>
    <dbReference type="NCBI Taxonomy" id="3694"/>
    <lineage>
        <taxon>Eukaryota</taxon>
        <taxon>Viridiplantae</taxon>
        <taxon>Streptophyta</taxon>
        <taxon>Embryophyta</taxon>
        <taxon>Tracheophyta</taxon>
        <taxon>Spermatophyta</taxon>
        <taxon>Magnoliopsida</taxon>
        <taxon>eudicotyledons</taxon>
        <taxon>Gunneridae</taxon>
        <taxon>Pentapetalae</taxon>
        <taxon>rosids</taxon>
        <taxon>fabids</taxon>
        <taxon>Malpighiales</taxon>
        <taxon>Salicaceae</taxon>
        <taxon>Saliceae</taxon>
        <taxon>Populus</taxon>
    </lineage>
</organism>
<dbReference type="Gene3D" id="3.20.20.80">
    <property type="entry name" value="Glycosidases"/>
    <property type="match status" value="1"/>
</dbReference>
<evidence type="ECO:0000256" key="3">
    <source>
        <dbReference type="ARBA" id="ARBA00012780"/>
    </source>
</evidence>